<organism evidence="1 2">
    <name type="scientific">Pseudomonas putida</name>
    <name type="common">Arthrobacter siderocapsulatus</name>
    <dbReference type="NCBI Taxonomy" id="303"/>
    <lineage>
        <taxon>Bacteria</taxon>
        <taxon>Pseudomonadati</taxon>
        <taxon>Pseudomonadota</taxon>
        <taxon>Gammaproteobacteria</taxon>
        <taxon>Pseudomonadales</taxon>
        <taxon>Pseudomonadaceae</taxon>
        <taxon>Pseudomonas</taxon>
    </lineage>
</organism>
<dbReference type="NCBIfam" id="TIGR03696">
    <property type="entry name" value="Rhs_assc_core"/>
    <property type="match status" value="1"/>
</dbReference>
<name>A0AAW6PWU5_PSEPU</name>
<protein>
    <submittedName>
        <fullName evidence="1">RHS repeat-associated core domain-containing protein</fullName>
    </submittedName>
</protein>
<dbReference type="RefSeq" id="WP_232861111.1">
    <property type="nucleotide sequence ID" value="NZ_BQII01000004.1"/>
</dbReference>
<proteinExistence type="predicted"/>
<dbReference type="Proteomes" id="UP001217741">
    <property type="component" value="Unassembled WGS sequence"/>
</dbReference>
<evidence type="ECO:0000313" key="2">
    <source>
        <dbReference type="Proteomes" id="UP001217741"/>
    </source>
</evidence>
<comment type="caution">
    <text evidence="1">The sequence shown here is derived from an EMBL/GenBank/DDBJ whole genome shotgun (WGS) entry which is preliminary data.</text>
</comment>
<dbReference type="AlphaFoldDB" id="A0AAW6PWU5"/>
<evidence type="ECO:0000313" key="1">
    <source>
        <dbReference type="EMBL" id="MDF3874140.1"/>
    </source>
</evidence>
<reference evidence="1" key="1">
    <citation type="submission" date="2023-03" db="EMBL/GenBank/DDBJ databases">
        <title>Draft assemblies of triclosan tolerant bacteria isolated from returned activated sludge.</title>
        <authorList>
            <person name="Van Hamelsveld S."/>
        </authorList>
    </citation>
    <scope>NUCLEOTIDE SEQUENCE</scope>
    <source>
        <strain evidence="1">GW210012_S60</strain>
    </source>
</reference>
<accession>A0AAW6PWU5</accession>
<dbReference type="EMBL" id="JARJLO010000400">
    <property type="protein sequence ID" value="MDF3874140.1"/>
    <property type="molecule type" value="Genomic_DNA"/>
</dbReference>
<sequence>MKNLLPAHAPKNRHYCPYGYSAPPSTKVAQLGYHGEYLLPGFNLYLLGNGYRCYSPALRRFFSSDNASPFGRGGLNSYAALAGDPINFKDPDGHAPVPMSLAHTKNRLNIYASTFVERRRAFALKEGLQHHRVLQSQLPERPGRSLLALQAKQDVSAANFSIVGSAHDLQNVNKRAQKFIFTSEAEFIIGETSKAVDFAHPHLNYLATGNKEVISAGMIMKDQSGYSLSNDTGHYHESAAGLDTMAAPLKFLQSIGVNAKRHTLRQ</sequence>
<gene>
    <name evidence="1" type="ORF">P3W50_27280</name>
</gene>
<dbReference type="InterPro" id="IPR022385">
    <property type="entry name" value="Rhs_assc_core"/>
</dbReference>
<dbReference type="Gene3D" id="2.180.10.10">
    <property type="entry name" value="RHS repeat-associated core"/>
    <property type="match status" value="1"/>
</dbReference>